<feature type="transmembrane region" description="Helical" evidence="5">
    <location>
        <begin position="139"/>
        <end position="161"/>
    </location>
</feature>
<proteinExistence type="predicted"/>
<evidence type="ECO:0000256" key="5">
    <source>
        <dbReference type="SAM" id="Phobius"/>
    </source>
</evidence>
<evidence type="ECO:0000256" key="4">
    <source>
        <dbReference type="SAM" id="MobiDB-lite"/>
    </source>
</evidence>
<keyword evidence="3" id="KW-0902">Two-component regulatory system</keyword>
<dbReference type="RefSeq" id="WP_380722467.1">
    <property type="nucleotide sequence ID" value="NZ_JBHTLK010000034.1"/>
</dbReference>
<sequence>MGVQRVMRRARALTLVSLGVAWSTSLVGPGIGVLLETRPGWVVAGLVGVVVFGVAYVGVLYATVTPGVARRRWDVAVAVATLLSVPLLAPVAAGRWDTWAWVGAALVGTAPVLVRRWWWAAAPVVVAVAVAVSPEPLRALVITGVVGVGLALMHVLPVWLWDLVVQAQQGREARARLAVIEERLRFARDVHDLLGHRLTVIALKAELASRLAVADGERAGAEADEVRALAAAALADLREAVHGYRTVELAEQASAIEQVLTSSGVRCTVSVPAELPPAARELSWALREAGTNVLRHSRARWCTIDVVVEAGEVRLTVANDGAIGVPANGSRLGGAGSGGSGSGGSGSAGSGLSGSGSGGSGLSGLAERLAAVDGSVRAGEEDGVFTLVATVRS</sequence>
<comment type="caution">
    <text evidence="7">The sequence shown here is derived from an EMBL/GenBank/DDBJ whole genome shotgun (WGS) entry which is preliminary data.</text>
</comment>
<dbReference type="Proteomes" id="UP001597168">
    <property type="component" value="Unassembled WGS sequence"/>
</dbReference>
<dbReference type="SUPFAM" id="SSF55874">
    <property type="entry name" value="ATPase domain of HSP90 chaperone/DNA topoisomerase II/histidine kinase"/>
    <property type="match status" value="1"/>
</dbReference>
<feature type="transmembrane region" description="Helical" evidence="5">
    <location>
        <begin position="12"/>
        <end position="35"/>
    </location>
</feature>
<organism evidence="7 8">
    <name type="scientific">Saccharothrix hoggarensis</name>
    <dbReference type="NCBI Taxonomy" id="913853"/>
    <lineage>
        <taxon>Bacteria</taxon>
        <taxon>Bacillati</taxon>
        <taxon>Actinomycetota</taxon>
        <taxon>Actinomycetes</taxon>
        <taxon>Pseudonocardiales</taxon>
        <taxon>Pseudonocardiaceae</taxon>
        <taxon>Saccharothrix</taxon>
    </lineage>
</organism>
<evidence type="ECO:0000256" key="1">
    <source>
        <dbReference type="ARBA" id="ARBA00022679"/>
    </source>
</evidence>
<feature type="region of interest" description="Disordered" evidence="4">
    <location>
        <begin position="334"/>
        <end position="361"/>
    </location>
</feature>
<evidence type="ECO:0000256" key="3">
    <source>
        <dbReference type="ARBA" id="ARBA00023012"/>
    </source>
</evidence>
<keyword evidence="1" id="KW-0808">Transferase</keyword>
<reference evidence="8" key="1">
    <citation type="journal article" date="2019" name="Int. J. Syst. Evol. Microbiol.">
        <title>The Global Catalogue of Microorganisms (GCM) 10K type strain sequencing project: providing services to taxonomists for standard genome sequencing and annotation.</title>
        <authorList>
            <consortium name="The Broad Institute Genomics Platform"/>
            <consortium name="The Broad Institute Genome Sequencing Center for Infectious Disease"/>
            <person name="Wu L."/>
            <person name="Ma J."/>
        </authorList>
    </citation>
    <scope>NUCLEOTIDE SEQUENCE [LARGE SCALE GENOMIC DNA]</scope>
    <source>
        <strain evidence="8">CCUG 60214</strain>
    </source>
</reference>
<feature type="transmembrane region" description="Helical" evidence="5">
    <location>
        <begin position="41"/>
        <end position="63"/>
    </location>
</feature>
<evidence type="ECO:0000313" key="7">
    <source>
        <dbReference type="EMBL" id="MFD1147384.1"/>
    </source>
</evidence>
<keyword evidence="5" id="KW-0472">Membrane</keyword>
<keyword evidence="2 7" id="KW-0418">Kinase</keyword>
<feature type="transmembrane region" description="Helical" evidence="5">
    <location>
        <begin position="116"/>
        <end position="132"/>
    </location>
</feature>
<dbReference type="GO" id="GO:0016301">
    <property type="term" value="F:kinase activity"/>
    <property type="evidence" value="ECO:0007669"/>
    <property type="project" value="UniProtKB-KW"/>
</dbReference>
<feature type="transmembrane region" description="Helical" evidence="5">
    <location>
        <begin position="75"/>
        <end position="96"/>
    </location>
</feature>
<feature type="domain" description="Signal transduction histidine kinase subgroup 3 dimerisation and phosphoacceptor" evidence="6">
    <location>
        <begin position="182"/>
        <end position="248"/>
    </location>
</feature>
<dbReference type="Gene3D" id="3.30.565.10">
    <property type="entry name" value="Histidine kinase-like ATPase, C-terminal domain"/>
    <property type="match status" value="1"/>
</dbReference>
<evidence type="ECO:0000313" key="8">
    <source>
        <dbReference type="Proteomes" id="UP001597168"/>
    </source>
</evidence>
<keyword evidence="5" id="KW-1133">Transmembrane helix</keyword>
<evidence type="ECO:0000256" key="2">
    <source>
        <dbReference type="ARBA" id="ARBA00022777"/>
    </source>
</evidence>
<dbReference type="PANTHER" id="PTHR24421:SF63">
    <property type="entry name" value="SENSOR HISTIDINE KINASE DESK"/>
    <property type="match status" value="1"/>
</dbReference>
<dbReference type="InterPro" id="IPR011712">
    <property type="entry name" value="Sig_transdc_His_kin_sub3_dim/P"/>
</dbReference>
<evidence type="ECO:0000259" key="6">
    <source>
        <dbReference type="Pfam" id="PF07730"/>
    </source>
</evidence>
<gene>
    <name evidence="7" type="ORF">ACFQ3T_09635</name>
</gene>
<dbReference type="Gene3D" id="1.20.5.1930">
    <property type="match status" value="1"/>
</dbReference>
<keyword evidence="8" id="KW-1185">Reference proteome</keyword>
<dbReference type="EMBL" id="JBHTLK010000034">
    <property type="protein sequence ID" value="MFD1147384.1"/>
    <property type="molecule type" value="Genomic_DNA"/>
</dbReference>
<dbReference type="Pfam" id="PF07730">
    <property type="entry name" value="HisKA_3"/>
    <property type="match status" value="1"/>
</dbReference>
<dbReference type="InterPro" id="IPR036890">
    <property type="entry name" value="HATPase_C_sf"/>
</dbReference>
<name>A0ABW3QRC2_9PSEU</name>
<keyword evidence="5" id="KW-0812">Transmembrane</keyword>
<protein>
    <submittedName>
        <fullName evidence="7">Sensor histidine kinase</fullName>
    </submittedName>
</protein>
<dbReference type="PANTHER" id="PTHR24421">
    <property type="entry name" value="NITRATE/NITRITE SENSOR PROTEIN NARX-RELATED"/>
    <property type="match status" value="1"/>
</dbReference>
<accession>A0ABW3QRC2</accession>
<dbReference type="InterPro" id="IPR050482">
    <property type="entry name" value="Sensor_HK_TwoCompSys"/>
</dbReference>